<dbReference type="EMBL" id="FNAD01000005">
    <property type="protein sequence ID" value="SDD55257.1"/>
    <property type="molecule type" value="Genomic_DNA"/>
</dbReference>
<dbReference type="GO" id="GO:0016791">
    <property type="term" value="F:phosphatase activity"/>
    <property type="evidence" value="ECO:0007669"/>
    <property type="project" value="TreeGrafter"/>
</dbReference>
<dbReference type="Gene3D" id="3.40.50.1000">
    <property type="entry name" value="HAD superfamily/HAD-like"/>
    <property type="match status" value="1"/>
</dbReference>
<protein>
    <recommendedName>
        <fullName evidence="3">HAD-superfamily hydrolase, subfamily IIB</fullName>
    </recommendedName>
</protein>
<dbReference type="RefSeq" id="WP_091032941.1">
    <property type="nucleotide sequence ID" value="NZ_FNAD01000005.1"/>
</dbReference>
<dbReference type="OrthoDB" id="3180855at2"/>
<dbReference type="PANTHER" id="PTHR10000">
    <property type="entry name" value="PHOSPHOSERINE PHOSPHATASE"/>
    <property type="match status" value="1"/>
</dbReference>
<evidence type="ECO:0000313" key="2">
    <source>
        <dbReference type="Proteomes" id="UP000198949"/>
    </source>
</evidence>
<dbReference type="Pfam" id="PF08282">
    <property type="entry name" value="Hydrolase_3"/>
    <property type="match status" value="2"/>
</dbReference>
<gene>
    <name evidence="1" type="ORF">SAMN05216270_10551</name>
</gene>
<evidence type="ECO:0008006" key="3">
    <source>
        <dbReference type="Google" id="ProtNLM"/>
    </source>
</evidence>
<organism evidence="1 2">
    <name type="scientific">Glycomyces harbinensis</name>
    <dbReference type="NCBI Taxonomy" id="58114"/>
    <lineage>
        <taxon>Bacteria</taxon>
        <taxon>Bacillati</taxon>
        <taxon>Actinomycetota</taxon>
        <taxon>Actinomycetes</taxon>
        <taxon>Glycomycetales</taxon>
        <taxon>Glycomycetaceae</taxon>
        <taxon>Glycomyces</taxon>
    </lineage>
</organism>
<dbReference type="AlphaFoldDB" id="A0A1G6VQG8"/>
<evidence type="ECO:0000313" key="1">
    <source>
        <dbReference type="EMBL" id="SDD55257.1"/>
    </source>
</evidence>
<dbReference type="GO" id="GO:0000287">
    <property type="term" value="F:magnesium ion binding"/>
    <property type="evidence" value="ECO:0007669"/>
    <property type="project" value="TreeGrafter"/>
</dbReference>
<reference evidence="2" key="1">
    <citation type="submission" date="2016-10" db="EMBL/GenBank/DDBJ databases">
        <authorList>
            <person name="Varghese N."/>
            <person name="Submissions S."/>
        </authorList>
    </citation>
    <scope>NUCLEOTIDE SEQUENCE [LARGE SCALE GENOMIC DNA]</scope>
    <source>
        <strain evidence="2">CGMCC 4.3516</strain>
    </source>
</reference>
<keyword evidence="2" id="KW-1185">Reference proteome</keyword>
<dbReference type="InterPro" id="IPR036412">
    <property type="entry name" value="HAD-like_sf"/>
</dbReference>
<name>A0A1G6VQG8_9ACTN</name>
<sequence>MIQLARAPRLVATDLDGTVVRSDESVSPRTMAALKRLAAAGVMLVGATGRGPRLLDLCRNDVPSADFLVLAQGAFVYECRYDDSVVQLADRSVDGAILHKALRLVEAEVGPLRAIAEPADPERNLTGDPMPDWPWPAVVLETAPREEAFTGPMVKGYFVSDHHTGPELLVAAQDVVDPGMVTVTESGVGMLEVCPVGVTKAAGIQIVLDKFGIDWSDVLVFGDATNDLSMIKAAGHSVAMPNGHPWVQAAASEIAPAGNNDDGVAQYIEELLELI</sequence>
<dbReference type="PROSITE" id="PS01229">
    <property type="entry name" value="COF_2"/>
    <property type="match status" value="1"/>
</dbReference>
<accession>A0A1G6VQG8</accession>
<dbReference type="Proteomes" id="UP000198949">
    <property type="component" value="Unassembled WGS sequence"/>
</dbReference>
<dbReference type="PANTHER" id="PTHR10000:SF8">
    <property type="entry name" value="HAD SUPERFAMILY HYDROLASE-LIKE, TYPE 3"/>
    <property type="match status" value="1"/>
</dbReference>
<dbReference type="STRING" id="58114.SAMN05216270_10551"/>
<dbReference type="InterPro" id="IPR023214">
    <property type="entry name" value="HAD_sf"/>
</dbReference>
<dbReference type="GO" id="GO:0005829">
    <property type="term" value="C:cytosol"/>
    <property type="evidence" value="ECO:0007669"/>
    <property type="project" value="TreeGrafter"/>
</dbReference>
<dbReference type="SUPFAM" id="SSF56784">
    <property type="entry name" value="HAD-like"/>
    <property type="match status" value="1"/>
</dbReference>
<proteinExistence type="predicted"/>
<dbReference type="Gene3D" id="3.30.1240.10">
    <property type="match status" value="1"/>
</dbReference>